<gene>
    <name evidence="2" type="ORF">San01_04050</name>
</gene>
<keyword evidence="3" id="KW-1185">Reference proteome</keyword>
<evidence type="ECO:0000256" key="1">
    <source>
        <dbReference type="SAM" id="MobiDB-lite"/>
    </source>
</evidence>
<dbReference type="Proteomes" id="UP000325598">
    <property type="component" value="Unassembled WGS sequence"/>
</dbReference>
<proteinExistence type="predicted"/>
<name>A0A5J4LBA0_9ACTN</name>
<sequence>MPELHLVTEDLAAYWTGRPASTIRRWGIEGRITRHEDHSQRRNGIRYDVWELPAAKRDENGHVVEHGPAPPITSIPAANAA</sequence>
<feature type="region of interest" description="Disordered" evidence="1">
    <location>
        <begin position="61"/>
        <end position="81"/>
    </location>
</feature>
<evidence type="ECO:0008006" key="4">
    <source>
        <dbReference type="Google" id="ProtNLM"/>
    </source>
</evidence>
<protein>
    <recommendedName>
        <fullName evidence="4">DNA-binding protein</fullName>
    </recommendedName>
</protein>
<organism evidence="2 3">
    <name type="scientific">Streptomyces angustmyceticus</name>
    <dbReference type="NCBI Taxonomy" id="285578"/>
    <lineage>
        <taxon>Bacteria</taxon>
        <taxon>Bacillati</taxon>
        <taxon>Actinomycetota</taxon>
        <taxon>Actinomycetes</taxon>
        <taxon>Kitasatosporales</taxon>
        <taxon>Streptomycetaceae</taxon>
        <taxon>Streptomyces</taxon>
    </lineage>
</organism>
<reference evidence="2 3" key="1">
    <citation type="submission" date="2019-10" db="EMBL/GenBank/DDBJ databases">
        <title>Whole genome shotgun sequence of Streptomyces angustmyceticus NBRC 3934.</title>
        <authorList>
            <person name="Hosoyama A."/>
            <person name="Ichikawa N."/>
            <person name="Kimura A."/>
            <person name="Kitahashi Y."/>
            <person name="Komaki H."/>
            <person name="Uohara A."/>
        </authorList>
    </citation>
    <scope>NUCLEOTIDE SEQUENCE [LARGE SCALE GENOMIC DNA]</scope>
    <source>
        <strain evidence="2 3">NBRC 3934</strain>
    </source>
</reference>
<evidence type="ECO:0000313" key="3">
    <source>
        <dbReference type="Proteomes" id="UP000325598"/>
    </source>
</evidence>
<comment type="caution">
    <text evidence="2">The sequence shown here is derived from an EMBL/GenBank/DDBJ whole genome shotgun (WGS) entry which is preliminary data.</text>
</comment>
<dbReference type="EMBL" id="BLAG01000004">
    <property type="protein sequence ID" value="GES27918.1"/>
    <property type="molecule type" value="Genomic_DNA"/>
</dbReference>
<evidence type="ECO:0000313" key="2">
    <source>
        <dbReference type="EMBL" id="GES27918.1"/>
    </source>
</evidence>
<dbReference type="AlphaFoldDB" id="A0A5J4LBA0"/>
<accession>A0A5J4LBA0</accession>